<proteinExistence type="predicted"/>
<dbReference type="RefSeq" id="WP_027068947.1">
    <property type="nucleotide sequence ID" value="NZ_AUHT01000004.1"/>
</dbReference>
<dbReference type="NCBIfam" id="TIGR02610">
    <property type="entry name" value="PHA_gran_rgn"/>
    <property type="match status" value="1"/>
</dbReference>
<evidence type="ECO:0000313" key="2">
    <source>
        <dbReference type="Proteomes" id="UP000030003"/>
    </source>
</evidence>
<keyword evidence="2" id="KW-1185">Reference proteome</keyword>
<comment type="caution">
    <text evidence="1">The sequence shown here is derived from an EMBL/GenBank/DDBJ whole genome shotgun (WGS) entry which is preliminary data.</text>
</comment>
<name>A0A0A0M820_9GAMM</name>
<dbReference type="InterPro" id="IPR013433">
    <property type="entry name" value="PHA_gran_rgn"/>
</dbReference>
<dbReference type="STRING" id="1385515.GCA_000423325_00399"/>
<dbReference type="Pfam" id="PF09650">
    <property type="entry name" value="PHA_gran_rgn"/>
    <property type="match status" value="1"/>
</dbReference>
<reference evidence="1 2" key="1">
    <citation type="submission" date="2013-08" db="EMBL/GenBank/DDBJ databases">
        <title>Genomic analysis of Lysobacter defluvii.</title>
        <authorList>
            <person name="Wang Q."/>
            <person name="Wang G."/>
        </authorList>
    </citation>
    <scope>NUCLEOTIDE SEQUENCE [LARGE SCALE GENOMIC DNA]</scope>
    <source>
        <strain evidence="1 2">IMMIB APB-9</strain>
    </source>
</reference>
<protein>
    <submittedName>
        <fullName evidence="1">Polyhydroxyalkanoic acid synthase</fullName>
    </submittedName>
</protein>
<dbReference type="OrthoDB" id="287584at2"/>
<dbReference type="AlphaFoldDB" id="A0A0A0M820"/>
<organism evidence="1 2">
    <name type="scientific">Lysobacter defluvii IMMIB APB-9 = DSM 18482</name>
    <dbReference type="NCBI Taxonomy" id="1385515"/>
    <lineage>
        <taxon>Bacteria</taxon>
        <taxon>Pseudomonadati</taxon>
        <taxon>Pseudomonadota</taxon>
        <taxon>Gammaproteobacteria</taxon>
        <taxon>Lysobacterales</taxon>
        <taxon>Lysobacteraceae</taxon>
        <taxon>Novilysobacter</taxon>
    </lineage>
</organism>
<accession>A0A0A0M820</accession>
<dbReference type="Proteomes" id="UP000030003">
    <property type="component" value="Unassembled WGS sequence"/>
</dbReference>
<sequence length="91" mass="10056">MASIDIRHPHSLPPAHARDCVHDVATILAERYAIHSTWDGDILRFTGPGVEGHLALLPAELHFSAQLGFLLAPMRGPIEQEVRRVLGERFG</sequence>
<gene>
    <name evidence="1" type="ORF">N791_01890</name>
</gene>
<evidence type="ECO:0000313" key="1">
    <source>
        <dbReference type="EMBL" id="KGO98162.1"/>
    </source>
</evidence>
<dbReference type="EMBL" id="AVBH01000121">
    <property type="protein sequence ID" value="KGO98162.1"/>
    <property type="molecule type" value="Genomic_DNA"/>
</dbReference>